<proteinExistence type="predicted"/>
<protein>
    <submittedName>
        <fullName evidence="1">Uncharacterized protein</fullName>
    </submittedName>
</protein>
<evidence type="ECO:0000313" key="1">
    <source>
        <dbReference type="EMBL" id="VFU17323.1"/>
    </source>
</evidence>
<reference evidence="1" key="1">
    <citation type="submission" date="2019-03" db="EMBL/GenBank/DDBJ databases">
        <authorList>
            <person name="Hao L."/>
        </authorList>
    </citation>
    <scope>NUCLEOTIDE SEQUENCE</scope>
</reference>
<gene>
    <name evidence="1" type="ORF">SCFA_660009</name>
</gene>
<sequence length="71" mass="7926">MEVKNIFVNFIMKSYEKQDAPKVTNSQQAVSEKEPVQDVVAISPQASRRLFGELMEHSLKKGLSGVCADEN</sequence>
<organism evidence="1">
    <name type="scientific">anaerobic digester metagenome</name>
    <dbReference type="NCBI Taxonomy" id="1263854"/>
    <lineage>
        <taxon>unclassified sequences</taxon>
        <taxon>metagenomes</taxon>
        <taxon>ecological metagenomes</taxon>
    </lineage>
</organism>
<accession>A0A485M3X6</accession>
<name>A0A485M3X6_9ZZZZ</name>
<dbReference type="AlphaFoldDB" id="A0A485M3X6"/>
<dbReference type="EMBL" id="CAADRM010000132">
    <property type="protein sequence ID" value="VFU17323.1"/>
    <property type="molecule type" value="Genomic_DNA"/>
</dbReference>